<comment type="similarity">
    <text evidence="1">Belongs to the eukaryotic ribosomal protein eL6 family.</text>
</comment>
<dbReference type="InterPro" id="IPR014722">
    <property type="entry name" value="Rib_uL2_dom2"/>
</dbReference>
<keyword evidence="6" id="KW-1185">Reference proteome</keyword>
<dbReference type="GO" id="GO:0022625">
    <property type="term" value="C:cytosolic large ribosomal subunit"/>
    <property type="evidence" value="ECO:0007669"/>
    <property type="project" value="TreeGrafter"/>
</dbReference>
<protein>
    <submittedName>
        <fullName evidence="5">2725_t:CDS:1</fullName>
    </submittedName>
</protein>
<gene>
    <name evidence="5" type="ORF">AGERDE_LOCUS1415</name>
</gene>
<dbReference type="InterPro" id="IPR008991">
    <property type="entry name" value="Translation_prot_SH3-like_sf"/>
</dbReference>
<proteinExistence type="inferred from homology"/>
<keyword evidence="3" id="KW-0687">Ribonucleoprotein</keyword>
<comment type="caution">
    <text evidence="5">The sequence shown here is derived from an EMBL/GenBank/DDBJ whole genome shotgun (WGS) entry which is preliminary data.</text>
</comment>
<dbReference type="FunFam" id="2.30.30.30:FF:000014">
    <property type="entry name" value="60S ribosomal protein L6"/>
    <property type="match status" value="1"/>
</dbReference>
<dbReference type="Pfam" id="PF03868">
    <property type="entry name" value="Ribosomal_L6e_N"/>
    <property type="match status" value="1"/>
</dbReference>
<evidence type="ECO:0000256" key="2">
    <source>
        <dbReference type="ARBA" id="ARBA00022980"/>
    </source>
</evidence>
<evidence type="ECO:0000313" key="5">
    <source>
        <dbReference type="EMBL" id="CAG8445979.1"/>
    </source>
</evidence>
<name>A0A9N8YT44_9GLOM</name>
<dbReference type="Pfam" id="PF01159">
    <property type="entry name" value="Ribosomal_L6e"/>
    <property type="match status" value="1"/>
</dbReference>
<evidence type="ECO:0000256" key="3">
    <source>
        <dbReference type="ARBA" id="ARBA00023274"/>
    </source>
</evidence>
<dbReference type="InterPro" id="IPR005568">
    <property type="entry name" value="Ribosomal_uL6_N"/>
</dbReference>
<keyword evidence="2" id="KW-0689">Ribosomal protein</keyword>
<dbReference type="Gene3D" id="2.30.30.30">
    <property type="match status" value="1"/>
</dbReference>
<dbReference type="GO" id="GO:0003735">
    <property type="term" value="F:structural constituent of ribosome"/>
    <property type="evidence" value="ECO:0007669"/>
    <property type="project" value="InterPro"/>
</dbReference>
<sequence>MARTNHAPRNSFLVPGITRYSRSVIYSKKAIYKRKKTPQPKPETKPAQFKTVEIKGDKNGKERFIPVHKAPRFYPAEDVPVPKKSRKLNKTTKLRASITPGTILILLAGRFRGKRVVFLKQLPGSGLLLVTGPYKLNGVPLRRVNQAYVIATTTKINVSGLDKFDDNYFKREKNAKKSTEEEFFKEGEKKKKEFPAEKATFQKEVDKSLVATIRKDIDLYHYLRSRFTLTKGVFPHKLKF</sequence>
<dbReference type="CDD" id="cd13156">
    <property type="entry name" value="KOW_RPL6"/>
    <property type="match status" value="1"/>
</dbReference>
<dbReference type="GO" id="GO:0000027">
    <property type="term" value="P:ribosomal large subunit assembly"/>
    <property type="evidence" value="ECO:0007669"/>
    <property type="project" value="TreeGrafter"/>
</dbReference>
<dbReference type="PANTHER" id="PTHR10715:SF0">
    <property type="entry name" value="LARGE RIBOSOMAL SUBUNIT PROTEIN EL6"/>
    <property type="match status" value="1"/>
</dbReference>
<dbReference type="OrthoDB" id="2436667at2759"/>
<organism evidence="5 6">
    <name type="scientific">Ambispora gerdemannii</name>
    <dbReference type="NCBI Taxonomy" id="144530"/>
    <lineage>
        <taxon>Eukaryota</taxon>
        <taxon>Fungi</taxon>
        <taxon>Fungi incertae sedis</taxon>
        <taxon>Mucoromycota</taxon>
        <taxon>Glomeromycotina</taxon>
        <taxon>Glomeromycetes</taxon>
        <taxon>Archaeosporales</taxon>
        <taxon>Ambisporaceae</taxon>
        <taxon>Ambispora</taxon>
    </lineage>
</organism>
<dbReference type="GO" id="GO:0003723">
    <property type="term" value="F:RNA binding"/>
    <property type="evidence" value="ECO:0007669"/>
    <property type="project" value="TreeGrafter"/>
</dbReference>
<evidence type="ECO:0000313" key="6">
    <source>
        <dbReference type="Proteomes" id="UP000789831"/>
    </source>
</evidence>
<reference evidence="5" key="1">
    <citation type="submission" date="2021-06" db="EMBL/GenBank/DDBJ databases">
        <authorList>
            <person name="Kallberg Y."/>
            <person name="Tangrot J."/>
            <person name="Rosling A."/>
        </authorList>
    </citation>
    <scope>NUCLEOTIDE SEQUENCE</scope>
    <source>
        <strain evidence="5">MT106</strain>
    </source>
</reference>
<dbReference type="GO" id="GO:0002181">
    <property type="term" value="P:cytoplasmic translation"/>
    <property type="evidence" value="ECO:0007669"/>
    <property type="project" value="TreeGrafter"/>
</dbReference>
<dbReference type="InterPro" id="IPR041997">
    <property type="entry name" value="Ribosomal_eL6_KOW"/>
</dbReference>
<dbReference type="AlphaFoldDB" id="A0A9N8YT44"/>
<dbReference type="InterPro" id="IPR000915">
    <property type="entry name" value="60S_ribosomal_eL6"/>
</dbReference>
<dbReference type="SUPFAM" id="SSF50104">
    <property type="entry name" value="Translation proteins SH3-like domain"/>
    <property type="match status" value="1"/>
</dbReference>
<dbReference type="Proteomes" id="UP000789831">
    <property type="component" value="Unassembled WGS sequence"/>
</dbReference>
<feature type="domain" description="Large ribosomal subunit protein uL6 N-terminal" evidence="4">
    <location>
        <begin position="4"/>
        <end position="53"/>
    </location>
</feature>
<dbReference type="EMBL" id="CAJVPL010000096">
    <property type="protein sequence ID" value="CAG8445979.1"/>
    <property type="molecule type" value="Genomic_DNA"/>
</dbReference>
<dbReference type="PANTHER" id="PTHR10715">
    <property type="entry name" value="60S RIBOSOMAL PROTEIN L6"/>
    <property type="match status" value="1"/>
</dbReference>
<evidence type="ECO:0000256" key="1">
    <source>
        <dbReference type="ARBA" id="ARBA00010592"/>
    </source>
</evidence>
<accession>A0A9N8YT44</accession>
<evidence type="ECO:0000259" key="4">
    <source>
        <dbReference type="Pfam" id="PF03868"/>
    </source>
</evidence>